<name>D1QSV1_9BACT</name>
<dbReference type="GO" id="GO:0016405">
    <property type="term" value="F:CoA-ligase activity"/>
    <property type="evidence" value="ECO:0007669"/>
    <property type="project" value="UniProtKB-ARBA"/>
</dbReference>
<feature type="domain" description="AMP-dependent synthetase/ligase" evidence="5">
    <location>
        <begin position="46"/>
        <end position="424"/>
    </location>
</feature>
<keyword evidence="3" id="KW-0547">Nucleotide-binding</keyword>
<evidence type="ECO:0000256" key="2">
    <source>
        <dbReference type="ARBA" id="ARBA00022598"/>
    </source>
</evidence>
<sequence>MCSKLKERLMLERFLTQTSFTSEEDYARHLHFKIPENFNFAYDVMDAWATEEPDKVALLWASERGEEVSTTYREFKEQTDQTAAYFMQLGIKHGDKVMLILKRHYQWWLSMMALCKIGAIAIPATHMLTAHDIVYRNQSASVKVIICANDEYITEQIAKAMAESPTVKALVAVNALSETDKPVPKGFHDWRKEWAEAPAFVRPENVNTNEDTMLMYFTSGTSGEPKMVAHDFLYALGHLTTGVYWHNLHANSLHLTVADTGWGKAVWGKLYGQWFAGATVFVYDHEKFTAEKIMQQIEKYHITSFCAPPTIYRFMIREDFSKYDLSSLEWCTTAGEAMNPSVANRFKELTGITIYEGFGQTETTMTLGTFPWVKPKPGSMGKPNPQYDVRLLRQDGTECEDGEKGEICIRIGDKKPLGLFKGYYRDEEKTKEAWHDGIYHTGDMAWRDEEGYFWFVGRTDDVIKSSGYRIGPFEVENALMTHPAVVECAITGVPDPIRGMIVKATVVLAAEYKAKADDNLVKELQNHVKHETAPYKYPRVIEFVDELPKTISGKIRRVEIREKDNQKKP</sequence>
<dbReference type="GO" id="GO:0005524">
    <property type="term" value="F:ATP binding"/>
    <property type="evidence" value="ECO:0007669"/>
    <property type="project" value="UniProtKB-KW"/>
</dbReference>
<dbReference type="GO" id="GO:0006637">
    <property type="term" value="P:acyl-CoA metabolic process"/>
    <property type="evidence" value="ECO:0007669"/>
    <property type="project" value="TreeGrafter"/>
</dbReference>
<reference evidence="7 8" key="1">
    <citation type="submission" date="2009-11" db="EMBL/GenBank/DDBJ databases">
        <authorList>
            <person name="Weinstock G."/>
            <person name="Sodergren E."/>
            <person name="Clifton S."/>
            <person name="Fulton L."/>
            <person name="Fulton B."/>
            <person name="Courtney L."/>
            <person name="Fronick C."/>
            <person name="Harrison M."/>
            <person name="Strong C."/>
            <person name="Farmer C."/>
            <person name="Delahaunty K."/>
            <person name="Markovic C."/>
            <person name="Hall O."/>
            <person name="Minx P."/>
            <person name="Tomlinson C."/>
            <person name="Mitreva M."/>
            <person name="Nelson J."/>
            <person name="Hou S."/>
            <person name="Wollam A."/>
            <person name="Pepin K.H."/>
            <person name="Johnson M."/>
            <person name="Bhonagiri V."/>
            <person name="Nash W.E."/>
            <person name="Warren W."/>
            <person name="Chinwalla A."/>
            <person name="Mardis E.R."/>
            <person name="Wilson R.K."/>
        </authorList>
    </citation>
    <scope>NUCLEOTIDE SEQUENCE [LARGE SCALE GENOMIC DNA]</scope>
    <source>
        <strain evidence="7 8">F0302</strain>
    </source>
</reference>
<evidence type="ECO:0000256" key="1">
    <source>
        <dbReference type="ARBA" id="ARBA00006432"/>
    </source>
</evidence>
<gene>
    <name evidence="7" type="ORF">HMPREF0971_02062</name>
</gene>
<evidence type="ECO:0000313" key="8">
    <source>
        <dbReference type="Proteomes" id="UP000004079"/>
    </source>
</evidence>
<dbReference type="EMBL" id="ACUZ02000034">
    <property type="protein sequence ID" value="EFB31782.1"/>
    <property type="molecule type" value="Genomic_DNA"/>
</dbReference>
<dbReference type="Proteomes" id="UP000004079">
    <property type="component" value="Unassembled WGS sequence"/>
</dbReference>
<dbReference type="GO" id="GO:0015645">
    <property type="term" value="F:fatty acid ligase activity"/>
    <property type="evidence" value="ECO:0007669"/>
    <property type="project" value="TreeGrafter"/>
</dbReference>
<dbReference type="Gene3D" id="3.40.50.12780">
    <property type="entry name" value="N-terminal domain of ligase-like"/>
    <property type="match status" value="1"/>
</dbReference>
<dbReference type="Pfam" id="PF13193">
    <property type="entry name" value="AMP-binding_C"/>
    <property type="match status" value="1"/>
</dbReference>
<protein>
    <submittedName>
        <fullName evidence="7">AMP-binding enzyme</fullName>
    </submittedName>
</protein>
<dbReference type="GO" id="GO:0004321">
    <property type="term" value="F:fatty-acyl-CoA synthase activity"/>
    <property type="evidence" value="ECO:0007669"/>
    <property type="project" value="TreeGrafter"/>
</dbReference>
<feature type="domain" description="AMP-binding enzyme C-terminal" evidence="6">
    <location>
        <begin position="474"/>
        <end position="554"/>
    </location>
</feature>
<comment type="similarity">
    <text evidence="1">Belongs to the ATP-dependent AMP-binding enzyme family.</text>
</comment>
<evidence type="ECO:0000259" key="5">
    <source>
        <dbReference type="Pfam" id="PF00501"/>
    </source>
</evidence>
<dbReference type="PANTHER" id="PTHR43605">
    <property type="entry name" value="ACYL-COENZYME A SYNTHETASE"/>
    <property type="match status" value="1"/>
</dbReference>
<dbReference type="PROSITE" id="PS00455">
    <property type="entry name" value="AMP_BINDING"/>
    <property type="match status" value="1"/>
</dbReference>
<dbReference type="Pfam" id="PF00501">
    <property type="entry name" value="AMP-binding"/>
    <property type="match status" value="1"/>
</dbReference>
<accession>D1QSV1</accession>
<dbReference type="PANTHER" id="PTHR43605:SF10">
    <property type="entry name" value="ACYL-COA SYNTHETASE MEDIUM CHAIN FAMILY MEMBER 3"/>
    <property type="match status" value="1"/>
</dbReference>
<dbReference type="InterPro" id="IPR051087">
    <property type="entry name" value="Mitochondrial_ACSM"/>
</dbReference>
<dbReference type="InterPro" id="IPR042099">
    <property type="entry name" value="ANL_N_sf"/>
</dbReference>
<keyword evidence="2" id="KW-0436">Ligase</keyword>
<evidence type="ECO:0000256" key="4">
    <source>
        <dbReference type="ARBA" id="ARBA00022840"/>
    </source>
</evidence>
<dbReference type="InterPro" id="IPR045851">
    <property type="entry name" value="AMP-bd_C_sf"/>
</dbReference>
<comment type="caution">
    <text evidence="7">The sequence shown here is derived from an EMBL/GenBank/DDBJ whole genome shotgun (WGS) entry which is preliminary data.</text>
</comment>
<dbReference type="STRING" id="649760.HMPREF0971_02062"/>
<evidence type="ECO:0000313" key="7">
    <source>
        <dbReference type="EMBL" id="EFB31782.1"/>
    </source>
</evidence>
<dbReference type="AlphaFoldDB" id="D1QSV1"/>
<proteinExistence type="inferred from homology"/>
<keyword evidence="4" id="KW-0067">ATP-binding</keyword>
<dbReference type="FunFam" id="3.30.300.30:FF:000005">
    <property type="entry name" value="Acyl-coenzyme A synthetase ACSM5, mitochondrial"/>
    <property type="match status" value="1"/>
</dbReference>
<dbReference type="InterPro" id="IPR025110">
    <property type="entry name" value="AMP-bd_C"/>
</dbReference>
<dbReference type="InterPro" id="IPR020845">
    <property type="entry name" value="AMP-binding_CS"/>
</dbReference>
<evidence type="ECO:0000259" key="6">
    <source>
        <dbReference type="Pfam" id="PF13193"/>
    </source>
</evidence>
<organism evidence="7 8">
    <name type="scientific">Segatella oris F0302</name>
    <dbReference type="NCBI Taxonomy" id="649760"/>
    <lineage>
        <taxon>Bacteria</taxon>
        <taxon>Pseudomonadati</taxon>
        <taxon>Bacteroidota</taxon>
        <taxon>Bacteroidia</taxon>
        <taxon>Bacteroidales</taxon>
        <taxon>Prevotellaceae</taxon>
        <taxon>Segatella</taxon>
    </lineage>
</organism>
<evidence type="ECO:0000256" key="3">
    <source>
        <dbReference type="ARBA" id="ARBA00022741"/>
    </source>
</evidence>
<dbReference type="HOGENOM" id="CLU_000022_59_10_10"/>
<dbReference type="Gene3D" id="3.30.300.30">
    <property type="match status" value="1"/>
</dbReference>
<dbReference type="InterPro" id="IPR000873">
    <property type="entry name" value="AMP-dep_synth/lig_dom"/>
</dbReference>
<dbReference type="SUPFAM" id="SSF56801">
    <property type="entry name" value="Acetyl-CoA synthetase-like"/>
    <property type="match status" value="1"/>
</dbReference>
<dbReference type="GO" id="GO:0006633">
    <property type="term" value="P:fatty acid biosynthetic process"/>
    <property type="evidence" value="ECO:0007669"/>
    <property type="project" value="TreeGrafter"/>
</dbReference>